<sequence>MMDAQAVVKFIPDDLFEKILLEADLQSIMRCRRAAKWLNLLVEQSTRLQYQLELAVENMEDGFPNSLPIAERLTKLRDRRRAWNTMSFKEKRIINRPHDVELHVRSVPMCITGYDARADPKDPQGVISITRMQDGRLKDSWKVSMRDVVVGKLKHLLLYEEHELLVLFEHRDDDWIIHFRCWTTGTAHPRAFQSSFQAGTGVLAPIPGSLGFHVGMQVIEEYTVIDWDALDGYRRLIIYNWNNGEVVANIFSKSSFEFMLMSQRYLLVVYDSLSGPLRLCIVDLHSSRRATEVSVKKLQTVCQLRLPEKGGRFTVTYMHFASRSTDAWGRSAGVRPAASFSSASQIITLVVGYHQGPRDGRTHEEEEYTLLIPPSVLFDCIDKAQDGPRSFSWDEWGQQNTRLVRTLTPSRMDFFCPGGLRAIAYGDHLDPEDGHPTDTGSVMELELYDFAPLAVRKHQTDLELGRAEQGVELSVCWEYGPSAVFKSQDLTSTLPALITDDGLEVDYELENRFEDHLLTF</sequence>
<comment type="caution">
    <text evidence="1">The sequence shown here is derived from an EMBL/GenBank/DDBJ whole genome shotgun (WGS) entry which is preliminary data.</text>
</comment>
<keyword evidence="2" id="KW-1185">Reference proteome</keyword>
<proteinExistence type="predicted"/>
<dbReference type="EMBL" id="RWJN01000175">
    <property type="protein sequence ID" value="TCD65540.1"/>
    <property type="molecule type" value="Genomic_DNA"/>
</dbReference>
<evidence type="ECO:0000313" key="2">
    <source>
        <dbReference type="Proteomes" id="UP000292702"/>
    </source>
</evidence>
<dbReference type="OrthoDB" id="2757285at2759"/>
<evidence type="ECO:0008006" key="3">
    <source>
        <dbReference type="Google" id="ProtNLM"/>
    </source>
</evidence>
<reference evidence="1 2" key="1">
    <citation type="submission" date="2018-11" db="EMBL/GenBank/DDBJ databases">
        <title>Genome assembly of Steccherinum ochraceum LE-BIN_3174, the white-rot fungus of the Steccherinaceae family (The Residual Polyporoid clade, Polyporales, Basidiomycota).</title>
        <authorList>
            <person name="Fedorova T.V."/>
            <person name="Glazunova O.A."/>
            <person name="Landesman E.O."/>
            <person name="Moiseenko K.V."/>
            <person name="Psurtseva N.V."/>
            <person name="Savinova O.S."/>
            <person name="Shakhova N.V."/>
            <person name="Tyazhelova T.V."/>
            <person name="Vasina D.V."/>
        </authorList>
    </citation>
    <scope>NUCLEOTIDE SEQUENCE [LARGE SCALE GENOMIC DNA]</scope>
    <source>
        <strain evidence="1 2">LE-BIN_3174</strain>
    </source>
</reference>
<name>A0A4R0RBY0_9APHY</name>
<evidence type="ECO:0000313" key="1">
    <source>
        <dbReference type="EMBL" id="TCD65540.1"/>
    </source>
</evidence>
<organism evidence="1 2">
    <name type="scientific">Steccherinum ochraceum</name>
    <dbReference type="NCBI Taxonomy" id="92696"/>
    <lineage>
        <taxon>Eukaryota</taxon>
        <taxon>Fungi</taxon>
        <taxon>Dikarya</taxon>
        <taxon>Basidiomycota</taxon>
        <taxon>Agaricomycotina</taxon>
        <taxon>Agaricomycetes</taxon>
        <taxon>Polyporales</taxon>
        <taxon>Steccherinaceae</taxon>
        <taxon>Steccherinum</taxon>
    </lineage>
</organism>
<dbReference type="Proteomes" id="UP000292702">
    <property type="component" value="Unassembled WGS sequence"/>
</dbReference>
<accession>A0A4R0RBY0</accession>
<gene>
    <name evidence="1" type="ORF">EIP91_002504</name>
</gene>
<protein>
    <recommendedName>
        <fullName evidence="3">F-box domain-containing protein</fullName>
    </recommendedName>
</protein>
<dbReference type="AlphaFoldDB" id="A0A4R0RBY0"/>